<dbReference type="GeneID" id="86055735"/>
<organism evidence="1 2">
    <name type="scientific">Eisenbergiella porci</name>
    <dbReference type="NCBI Taxonomy" id="2652274"/>
    <lineage>
        <taxon>Bacteria</taxon>
        <taxon>Bacillati</taxon>
        <taxon>Bacillota</taxon>
        <taxon>Clostridia</taxon>
        <taxon>Lachnospirales</taxon>
        <taxon>Lachnospiraceae</taxon>
        <taxon>Eisenbergiella</taxon>
    </lineage>
</organism>
<accession>A0A6N7WK33</accession>
<sequence>MDVMTAHRKREERRQKEKLEEFKNLAVALQIQALQIGQAFGGIDEAHPLRTVEVYYPSLFPKNEESEKKKYQKQLEERNARLRAAAAEHNARIREAKGGEP</sequence>
<reference evidence="1 2" key="1">
    <citation type="submission" date="2019-08" db="EMBL/GenBank/DDBJ databases">
        <title>In-depth cultivation of the pig gut microbiome towards novel bacterial diversity and tailored functional studies.</title>
        <authorList>
            <person name="Wylensek D."/>
            <person name="Hitch T.C.A."/>
            <person name="Clavel T."/>
        </authorList>
    </citation>
    <scope>NUCLEOTIDE SEQUENCE [LARGE SCALE GENOMIC DNA]</scope>
    <source>
        <strain evidence="1 2">WCA-389-WT-23B</strain>
    </source>
</reference>
<comment type="caution">
    <text evidence="1">The sequence shown here is derived from an EMBL/GenBank/DDBJ whole genome shotgun (WGS) entry which is preliminary data.</text>
</comment>
<evidence type="ECO:0000313" key="2">
    <source>
        <dbReference type="Proteomes" id="UP000436047"/>
    </source>
</evidence>
<keyword evidence="2" id="KW-1185">Reference proteome</keyword>
<dbReference type="EMBL" id="VUMI01000049">
    <property type="protein sequence ID" value="MSS90867.1"/>
    <property type="molecule type" value="Genomic_DNA"/>
</dbReference>
<dbReference type="AlphaFoldDB" id="A0A6N7WK33"/>
<dbReference type="Proteomes" id="UP000436047">
    <property type="component" value="Unassembled WGS sequence"/>
</dbReference>
<proteinExistence type="predicted"/>
<name>A0A6N7WK33_9FIRM</name>
<gene>
    <name evidence="1" type="ORF">FYJ45_22220</name>
</gene>
<protein>
    <submittedName>
        <fullName evidence="1">Uncharacterized protein</fullName>
    </submittedName>
</protein>
<evidence type="ECO:0000313" key="1">
    <source>
        <dbReference type="EMBL" id="MSS90867.1"/>
    </source>
</evidence>
<dbReference type="RefSeq" id="WP_154467275.1">
    <property type="nucleotide sequence ID" value="NZ_JAXDZL010000070.1"/>
</dbReference>